<dbReference type="InterPro" id="IPR003598">
    <property type="entry name" value="Ig_sub2"/>
</dbReference>
<dbReference type="SUPFAM" id="SSF48726">
    <property type="entry name" value="Immunoglobulin"/>
    <property type="match status" value="3"/>
</dbReference>
<feature type="domain" description="Ig-like" evidence="5">
    <location>
        <begin position="74"/>
        <end position="172"/>
    </location>
</feature>
<dbReference type="SMART" id="SM00408">
    <property type="entry name" value="IGc2"/>
    <property type="match status" value="3"/>
</dbReference>
<dbReference type="FunFam" id="3.30.428.10:FF:000005">
    <property type="entry name" value="Histidine triad nucleotide-binding protein 1"/>
    <property type="match status" value="1"/>
</dbReference>
<dbReference type="Gene3D" id="3.30.428.10">
    <property type="entry name" value="HIT-like"/>
    <property type="match status" value="1"/>
</dbReference>
<feature type="domain" description="Ig-like" evidence="5">
    <location>
        <begin position="343"/>
        <end position="434"/>
    </location>
</feature>
<evidence type="ECO:0000256" key="4">
    <source>
        <dbReference type="PROSITE-ProRule" id="PRU00464"/>
    </source>
</evidence>
<sequence length="582" mass="65895">PPTVRIVHSGLACNIEEERYSERVYTIREGETLELTCLVTGHPRPQVLRKRFLLTGASTGVVCKTLFISDLDDPVVTVHQSIGEAKEQFYYERTVFLRCVANSNPPVRYSWRRGQEVLLQGSDKGVEIYEPFFTQGETKILKLKNLRPQDYANYSCIASVRNVCNIPDKMVSFRLSNKTEDAGTYSCIANNNVGNPAKKSTNIIVRGVLERLVRHSQVSGDQLESRVWAKAQTSWPGDDTIFGKIIHKEIPARIIYVDDQCLAFHDISPQAPTHFLVIPKKHISQISAAEDNGESLLGHLMIVGKKCAADLGLKKGYQMVVNEGSDWGQSVYRVHLHVLGVPPNLTVPQEKSPLVTREGDTIELQCQVTGKPKPIILWSRADKEVAMPDGSMQMESYDGTLRIVNVSREMSGMYRCQTSQYNGFNVKPREALVQLIVQSSMQRNPPAVEPAFLEIRQGQDRSVTMSCRVLRAYPIRVLTYEWRLGNKLLRTGQFDSQEYTEYPVKSLSNENYGVYNCSIINEAGAGRCSFLVTGKAYAPEFYYDTYNPVWQNRHRVYSYSLQWTQMNPDAVDRIVAYRLGIR</sequence>
<dbReference type="PRINTS" id="PR00332">
    <property type="entry name" value="HISTRIAD"/>
</dbReference>
<dbReference type="InterPro" id="IPR007110">
    <property type="entry name" value="Ig-like_dom"/>
</dbReference>
<dbReference type="GO" id="GO:0003824">
    <property type="term" value="F:catalytic activity"/>
    <property type="evidence" value="ECO:0007669"/>
    <property type="project" value="InterPro"/>
</dbReference>
<comment type="caution">
    <text evidence="4">Lacks conserved residue(s) required for the propagation of feature annotation.</text>
</comment>
<evidence type="ECO:0000259" key="6">
    <source>
        <dbReference type="PROSITE" id="PS51084"/>
    </source>
</evidence>
<dbReference type="InterPro" id="IPR036179">
    <property type="entry name" value="Ig-like_dom_sf"/>
</dbReference>
<comment type="caution">
    <text evidence="7">The sequence shown here is derived from an EMBL/GenBank/DDBJ whole genome shotgun (WGS) entry which is preliminary data.</text>
</comment>
<evidence type="ECO:0000256" key="3">
    <source>
        <dbReference type="PIRSR" id="PIRSR601310-1"/>
    </source>
</evidence>
<dbReference type="Gene3D" id="2.60.40.10">
    <property type="entry name" value="Immunoglobulins"/>
    <property type="match status" value="3"/>
</dbReference>
<reference evidence="8" key="1">
    <citation type="journal article" date="2019" name="IScience">
        <title>Narwhal Genome Reveals Long-Term Low Genetic Diversity despite Current Large Abundance Size.</title>
        <authorList>
            <person name="Westbury M.V."/>
            <person name="Petersen B."/>
            <person name="Garde E."/>
            <person name="Heide-Jorgensen M.P."/>
            <person name="Lorenzen E.D."/>
        </authorList>
    </citation>
    <scope>NUCLEOTIDE SEQUENCE [LARGE SCALE GENOMIC DNA]</scope>
</reference>
<dbReference type="InterPro" id="IPR003599">
    <property type="entry name" value="Ig_sub"/>
</dbReference>
<name>A0A4U1F1W0_MONMO</name>
<dbReference type="PROSITE" id="PS50835">
    <property type="entry name" value="IG_LIKE"/>
    <property type="match status" value="3"/>
</dbReference>
<evidence type="ECO:0000256" key="1">
    <source>
        <dbReference type="ARBA" id="ARBA00024472"/>
    </source>
</evidence>
<dbReference type="AlphaFoldDB" id="A0A4U1F1W0"/>
<evidence type="ECO:0008006" key="9">
    <source>
        <dbReference type="Google" id="ProtNLM"/>
    </source>
</evidence>
<feature type="active site" description="Tele-AMP-histidine intermediate" evidence="3">
    <location>
        <position position="335"/>
    </location>
</feature>
<dbReference type="Pfam" id="PF13927">
    <property type="entry name" value="Ig_3"/>
    <property type="match status" value="2"/>
</dbReference>
<proteinExistence type="inferred from homology"/>
<dbReference type="Pfam" id="PF01230">
    <property type="entry name" value="HIT"/>
    <property type="match status" value="1"/>
</dbReference>
<comment type="catalytic activity">
    <reaction evidence="1">
        <text>adenosine 5'-phosphoramidate + H2O = NH4(+) + AMP</text>
        <dbReference type="Rhea" id="RHEA:67916"/>
        <dbReference type="ChEBI" id="CHEBI:15377"/>
        <dbReference type="ChEBI" id="CHEBI:28938"/>
        <dbReference type="ChEBI" id="CHEBI:57890"/>
        <dbReference type="ChEBI" id="CHEBI:456215"/>
    </reaction>
</comment>
<dbReference type="InterPro" id="IPR011146">
    <property type="entry name" value="HIT-like"/>
</dbReference>
<feature type="domain" description="HIT" evidence="6">
    <location>
        <begin position="241"/>
        <end position="348"/>
    </location>
</feature>
<dbReference type="FunFam" id="2.60.40.10:FF:000240">
    <property type="entry name" value="MAM domain containing glycosylphosphatidylinositol anchor 1"/>
    <property type="match status" value="1"/>
</dbReference>
<dbReference type="CDD" id="cd00096">
    <property type="entry name" value="Ig"/>
    <property type="match status" value="1"/>
</dbReference>
<dbReference type="InterPro" id="IPR013783">
    <property type="entry name" value="Ig-like_fold"/>
</dbReference>
<accession>A0A4U1F1W0</accession>
<dbReference type="InterPro" id="IPR001310">
    <property type="entry name" value="Histidine_triad_HIT"/>
</dbReference>
<dbReference type="FunFam" id="2.60.40.10:FF:000654">
    <property type="entry name" value="MAM domain containing glycosylphosphatidylinositol anchor 2"/>
    <property type="match status" value="1"/>
</dbReference>
<dbReference type="FunFam" id="2.60.40.10:FF:000303">
    <property type="entry name" value="MAM domain containing glycosylphosphatidylinositol anchor 1"/>
    <property type="match status" value="1"/>
</dbReference>
<feature type="domain" description="Ig-like" evidence="5">
    <location>
        <begin position="446"/>
        <end position="533"/>
    </location>
</feature>
<evidence type="ECO:0000313" key="8">
    <source>
        <dbReference type="Proteomes" id="UP000308365"/>
    </source>
</evidence>
<protein>
    <recommendedName>
        <fullName evidence="9">Ig-like domain-containing protein</fullName>
    </recommendedName>
</protein>
<organism evidence="7 8">
    <name type="scientific">Monodon monoceros</name>
    <name type="common">Narwhal</name>
    <name type="synonym">Ceratodon monodon</name>
    <dbReference type="NCBI Taxonomy" id="40151"/>
    <lineage>
        <taxon>Eukaryota</taxon>
        <taxon>Metazoa</taxon>
        <taxon>Chordata</taxon>
        <taxon>Craniata</taxon>
        <taxon>Vertebrata</taxon>
        <taxon>Euteleostomi</taxon>
        <taxon>Mammalia</taxon>
        <taxon>Eutheria</taxon>
        <taxon>Laurasiatheria</taxon>
        <taxon>Artiodactyla</taxon>
        <taxon>Whippomorpha</taxon>
        <taxon>Cetacea</taxon>
        <taxon>Odontoceti</taxon>
        <taxon>Monodontidae</taxon>
        <taxon>Monodon</taxon>
    </lineage>
</organism>
<dbReference type="SUPFAM" id="SSF54197">
    <property type="entry name" value="HIT-like"/>
    <property type="match status" value="1"/>
</dbReference>
<dbReference type="SMART" id="SM00409">
    <property type="entry name" value="IG"/>
    <property type="match status" value="3"/>
</dbReference>
<feature type="non-terminal residue" evidence="7">
    <location>
        <position position="582"/>
    </location>
</feature>
<dbReference type="EMBL" id="RWIC01000485">
    <property type="protein sequence ID" value="TKC43255.1"/>
    <property type="molecule type" value="Genomic_DNA"/>
</dbReference>
<evidence type="ECO:0000259" key="5">
    <source>
        <dbReference type="PROSITE" id="PS50835"/>
    </source>
</evidence>
<evidence type="ECO:0000313" key="7">
    <source>
        <dbReference type="EMBL" id="TKC43255.1"/>
    </source>
</evidence>
<dbReference type="PANTHER" id="PTHR23089">
    <property type="entry name" value="HISTIDINE TRIAD HIT PROTEIN"/>
    <property type="match status" value="1"/>
</dbReference>
<dbReference type="CDD" id="cd01276">
    <property type="entry name" value="PKCI_related"/>
    <property type="match status" value="1"/>
</dbReference>
<dbReference type="InterPro" id="IPR036265">
    <property type="entry name" value="HIT-like_sf"/>
</dbReference>
<comment type="similarity">
    <text evidence="2">Belongs to the HINT family.</text>
</comment>
<evidence type="ECO:0000256" key="2">
    <source>
        <dbReference type="ARBA" id="ARBA00025764"/>
    </source>
</evidence>
<feature type="non-terminal residue" evidence="7">
    <location>
        <position position="1"/>
    </location>
</feature>
<dbReference type="PROSITE" id="PS51084">
    <property type="entry name" value="HIT_2"/>
    <property type="match status" value="1"/>
</dbReference>
<dbReference type="Proteomes" id="UP000308365">
    <property type="component" value="Unassembled WGS sequence"/>
</dbReference>
<gene>
    <name evidence="7" type="ORF">EI555_010597</name>
</gene>